<sequence>MQSSLPLPTGCKWWARLHSCCSYINITICFIRNSISFTYDHRTLKTRLPVRSALFKQRTGGLVVRWVTTSEYPLLYVFARFLLITSKNNNTVASSFCTFISAVIEHRSFRTNKHHTLVGHGSCEAAGPTGCILHSGQHLKMQLMTVTKAPPNVLGCDSD</sequence>
<dbReference type="Proteomes" id="UP000799754">
    <property type="component" value="Unassembled WGS sequence"/>
</dbReference>
<comment type="caution">
    <text evidence="1">The sequence shown here is derived from an EMBL/GenBank/DDBJ whole genome shotgun (WGS) entry which is preliminary data.</text>
</comment>
<keyword evidence="2" id="KW-1185">Reference proteome</keyword>
<evidence type="ECO:0000313" key="1">
    <source>
        <dbReference type="EMBL" id="KAF2623320.1"/>
    </source>
</evidence>
<evidence type="ECO:0000313" key="2">
    <source>
        <dbReference type="Proteomes" id="UP000799754"/>
    </source>
</evidence>
<reference evidence="1" key="1">
    <citation type="journal article" date="2020" name="Stud. Mycol.">
        <title>101 Dothideomycetes genomes: a test case for predicting lifestyles and emergence of pathogens.</title>
        <authorList>
            <person name="Haridas S."/>
            <person name="Albert R."/>
            <person name="Binder M."/>
            <person name="Bloem J."/>
            <person name="Labutti K."/>
            <person name="Salamov A."/>
            <person name="Andreopoulos B."/>
            <person name="Baker S."/>
            <person name="Barry K."/>
            <person name="Bills G."/>
            <person name="Bluhm B."/>
            <person name="Cannon C."/>
            <person name="Castanera R."/>
            <person name="Culley D."/>
            <person name="Daum C."/>
            <person name="Ezra D."/>
            <person name="Gonzalez J."/>
            <person name="Henrissat B."/>
            <person name="Kuo A."/>
            <person name="Liang C."/>
            <person name="Lipzen A."/>
            <person name="Lutzoni F."/>
            <person name="Magnuson J."/>
            <person name="Mondo S."/>
            <person name="Nolan M."/>
            <person name="Ohm R."/>
            <person name="Pangilinan J."/>
            <person name="Park H.-J."/>
            <person name="Ramirez L."/>
            <person name="Alfaro M."/>
            <person name="Sun H."/>
            <person name="Tritt A."/>
            <person name="Yoshinaga Y."/>
            <person name="Zwiers L.-H."/>
            <person name="Turgeon B."/>
            <person name="Goodwin S."/>
            <person name="Spatafora J."/>
            <person name="Crous P."/>
            <person name="Grigoriev I."/>
        </authorList>
    </citation>
    <scope>NUCLEOTIDE SEQUENCE</scope>
    <source>
        <strain evidence="1">CBS 525.71</strain>
    </source>
</reference>
<proteinExistence type="predicted"/>
<organism evidence="1 2">
    <name type="scientific">Macroventuria anomochaeta</name>
    <dbReference type="NCBI Taxonomy" id="301207"/>
    <lineage>
        <taxon>Eukaryota</taxon>
        <taxon>Fungi</taxon>
        <taxon>Dikarya</taxon>
        <taxon>Ascomycota</taxon>
        <taxon>Pezizomycotina</taxon>
        <taxon>Dothideomycetes</taxon>
        <taxon>Pleosporomycetidae</taxon>
        <taxon>Pleosporales</taxon>
        <taxon>Pleosporineae</taxon>
        <taxon>Didymellaceae</taxon>
        <taxon>Macroventuria</taxon>
    </lineage>
</organism>
<gene>
    <name evidence="1" type="ORF">BU25DRAFT_478602</name>
</gene>
<protein>
    <submittedName>
        <fullName evidence="1">Uncharacterized protein</fullName>
    </submittedName>
</protein>
<dbReference type="EMBL" id="MU006738">
    <property type="protein sequence ID" value="KAF2623320.1"/>
    <property type="molecule type" value="Genomic_DNA"/>
</dbReference>
<name>A0ACB6RPJ2_9PLEO</name>
<accession>A0ACB6RPJ2</accession>